<dbReference type="RefSeq" id="WP_318621308.1">
    <property type="nucleotide sequence ID" value="NZ_CP137642.1"/>
</dbReference>
<sequence>MPNCTTFLDANASSPSRVALIVPSTGEGYTRAELLDLVSRVGRGFQGLGITPGERVCIYLDTSTEYLLSYLALWRIGAVAVPTNRVYRENELLYALRDAGAAAVITDVDGMAVVGRIREHVPGLRHIIAVGGEEAGAATPWSELLVSPPGLRAVNCRFDDLCQIQYTSGTTGRPKGAMLTHGNWIAAMDAERDVLGLTDRDAYLGIYPMGHVGISWGISALRAGATYIVMERFDLDRYIELARKYRATIVAGMPPVIHSLLQTPPGTEEALTTVRAMISGGGPLTPAIWKPFHERFRIPIVNAYGLSETIVVGTGTAIRPEHYATADEFRSVGTPVGFSEVKIVDANDSARELRAGEDGEIALRGPAVALGYWQMPAETADVFLPDGWFLTGDIGHLDENGMLYLTDRKKDMIVMSGWKVYPTEVEDVLLQHHGVRDAAVFGCPDEHRGEVPVAVVIPAGNGVTPEDIIAFARERLAGYKVPRRVIFVDEIPRVNGWKLLRKRLQEDYCDACIQGGRSYAGVQLLRQ</sequence>
<evidence type="ECO:0000259" key="4">
    <source>
        <dbReference type="Pfam" id="PF13193"/>
    </source>
</evidence>
<dbReference type="GO" id="GO:0031956">
    <property type="term" value="F:medium-chain fatty acid-CoA ligase activity"/>
    <property type="evidence" value="ECO:0007669"/>
    <property type="project" value="TreeGrafter"/>
</dbReference>
<protein>
    <submittedName>
        <fullName evidence="5">Class I adenylate-forming enzyme family protein</fullName>
    </submittedName>
</protein>
<accession>A0AAX4FUL2</accession>
<dbReference type="InterPro" id="IPR045851">
    <property type="entry name" value="AMP-bd_C_sf"/>
</dbReference>
<feature type="domain" description="AMP-dependent synthetase/ligase" evidence="3">
    <location>
        <begin position="10"/>
        <end position="373"/>
    </location>
</feature>
<dbReference type="PROSITE" id="PS00455">
    <property type="entry name" value="AMP_BINDING"/>
    <property type="match status" value="1"/>
</dbReference>
<keyword evidence="2" id="KW-0436">Ligase</keyword>
<dbReference type="InterPro" id="IPR025110">
    <property type="entry name" value="AMP-bd_C"/>
</dbReference>
<dbReference type="Proteomes" id="UP001305652">
    <property type="component" value="Chromosome"/>
</dbReference>
<dbReference type="GeneID" id="85733505"/>
<evidence type="ECO:0000256" key="1">
    <source>
        <dbReference type="ARBA" id="ARBA00006432"/>
    </source>
</evidence>
<dbReference type="EMBL" id="CP137642">
    <property type="protein sequence ID" value="WOX57621.1"/>
    <property type="molecule type" value="Genomic_DNA"/>
</dbReference>
<dbReference type="Pfam" id="PF00501">
    <property type="entry name" value="AMP-binding"/>
    <property type="match status" value="1"/>
</dbReference>
<dbReference type="InterPro" id="IPR042099">
    <property type="entry name" value="ANL_N_sf"/>
</dbReference>
<comment type="similarity">
    <text evidence="1">Belongs to the ATP-dependent AMP-binding enzyme family.</text>
</comment>
<dbReference type="AlphaFoldDB" id="A0AAX4FUL2"/>
<evidence type="ECO:0000256" key="2">
    <source>
        <dbReference type="ARBA" id="ARBA00022598"/>
    </source>
</evidence>
<feature type="domain" description="AMP-binding enzyme C-terminal" evidence="4">
    <location>
        <begin position="424"/>
        <end position="493"/>
    </location>
</feature>
<name>A0AAX4FUL2_9EURY</name>
<dbReference type="KEGG" id="mrc:R6Y96_10070"/>
<dbReference type="PANTHER" id="PTHR43201">
    <property type="entry name" value="ACYL-COA SYNTHETASE"/>
    <property type="match status" value="1"/>
</dbReference>
<dbReference type="InterPro" id="IPR000873">
    <property type="entry name" value="AMP-dep_synth/lig_dom"/>
</dbReference>
<reference evidence="5 6" key="1">
    <citation type="submission" date="2023-10" db="EMBL/GenBank/DDBJ databases">
        <title>The complete genome sequence of Methanoculleus receptaculi DSM 18860.</title>
        <authorList>
            <person name="Lai S.-J."/>
            <person name="You Y.-T."/>
            <person name="Chen S.-C."/>
        </authorList>
    </citation>
    <scope>NUCLEOTIDE SEQUENCE [LARGE SCALE GENOMIC DNA]</scope>
    <source>
        <strain evidence="5 6">DSM 18860</strain>
    </source>
</reference>
<dbReference type="Pfam" id="PF13193">
    <property type="entry name" value="AMP-binding_C"/>
    <property type="match status" value="1"/>
</dbReference>
<dbReference type="InterPro" id="IPR020845">
    <property type="entry name" value="AMP-binding_CS"/>
</dbReference>
<organism evidence="5 6">
    <name type="scientific">Methanoculleus receptaculi</name>
    <dbReference type="NCBI Taxonomy" id="394967"/>
    <lineage>
        <taxon>Archaea</taxon>
        <taxon>Methanobacteriati</taxon>
        <taxon>Methanobacteriota</taxon>
        <taxon>Stenosarchaea group</taxon>
        <taxon>Methanomicrobia</taxon>
        <taxon>Methanomicrobiales</taxon>
        <taxon>Methanomicrobiaceae</taxon>
        <taxon>Methanoculleus</taxon>
    </lineage>
</organism>
<proteinExistence type="inferred from homology"/>
<dbReference type="GO" id="GO:0006631">
    <property type="term" value="P:fatty acid metabolic process"/>
    <property type="evidence" value="ECO:0007669"/>
    <property type="project" value="TreeGrafter"/>
</dbReference>
<evidence type="ECO:0000313" key="6">
    <source>
        <dbReference type="Proteomes" id="UP001305652"/>
    </source>
</evidence>
<dbReference type="PANTHER" id="PTHR43201:SF5">
    <property type="entry name" value="MEDIUM-CHAIN ACYL-COA LIGASE ACSF2, MITOCHONDRIAL"/>
    <property type="match status" value="1"/>
</dbReference>
<keyword evidence="6" id="KW-1185">Reference proteome</keyword>
<evidence type="ECO:0000259" key="3">
    <source>
        <dbReference type="Pfam" id="PF00501"/>
    </source>
</evidence>
<gene>
    <name evidence="5" type="ORF">R6Y96_10070</name>
</gene>
<dbReference type="SUPFAM" id="SSF56801">
    <property type="entry name" value="Acetyl-CoA synthetase-like"/>
    <property type="match status" value="1"/>
</dbReference>
<evidence type="ECO:0000313" key="5">
    <source>
        <dbReference type="EMBL" id="WOX57621.1"/>
    </source>
</evidence>
<dbReference type="Gene3D" id="3.40.50.12780">
    <property type="entry name" value="N-terminal domain of ligase-like"/>
    <property type="match status" value="1"/>
</dbReference>
<dbReference type="Gene3D" id="3.30.300.30">
    <property type="match status" value="1"/>
</dbReference>